<dbReference type="Proteomes" id="UP001447188">
    <property type="component" value="Unassembled WGS sequence"/>
</dbReference>
<dbReference type="SMART" id="SM00594">
    <property type="entry name" value="UAS"/>
    <property type="match status" value="1"/>
</dbReference>
<feature type="compositionally biased region" description="Low complexity" evidence="1">
    <location>
        <begin position="198"/>
        <end position="212"/>
    </location>
</feature>
<dbReference type="Pfam" id="PF13899">
    <property type="entry name" value="Thioredoxin_7"/>
    <property type="match status" value="1"/>
</dbReference>
<dbReference type="EMBL" id="JBBBZM010000126">
    <property type="protein sequence ID" value="KAL0633420.1"/>
    <property type="molecule type" value="Genomic_DNA"/>
</dbReference>
<dbReference type="PANTHER" id="PTHR23322:SF6">
    <property type="entry name" value="UBX DOMAIN-CONTAINING PROTEIN 7"/>
    <property type="match status" value="1"/>
</dbReference>
<organism evidence="3 4">
    <name type="scientific">Discina gigas</name>
    <dbReference type="NCBI Taxonomy" id="1032678"/>
    <lineage>
        <taxon>Eukaryota</taxon>
        <taxon>Fungi</taxon>
        <taxon>Dikarya</taxon>
        <taxon>Ascomycota</taxon>
        <taxon>Pezizomycotina</taxon>
        <taxon>Pezizomycetes</taxon>
        <taxon>Pezizales</taxon>
        <taxon>Discinaceae</taxon>
        <taxon>Discina</taxon>
    </lineage>
</organism>
<evidence type="ECO:0000313" key="4">
    <source>
        <dbReference type="Proteomes" id="UP001447188"/>
    </source>
</evidence>
<comment type="caution">
    <text evidence="3">The sequence shown here is derived from an EMBL/GenBank/DDBJ whole genome shotgun (WGS) entry which is preliminary data.</text>
</comment>
<feature type="region of interest" description="Disordered" evidence="1">
    <location>
        <begin position="41"/>
        <end position="63"/>
    </location>
</feature>
<dbReference type="CDD" id="cd14348">
    <property type="entry name" value="UBA_p47"/>
    <property type="match status" value="1"/>
</dbReference>
<dbReference type="InterPro" id="IPR001012">
    <property type="entry name" value="UBX_dom"/>
</dbReference>
<dbReference type="Gene3D" id="3.10.20.90">
    <property type="entry name" value="Phosphatidylinositol 3-kinase Catalytic Subunit, Chain A, domain 1"/>
    <property type="match status" value="1"/>
</dbReference>
<dbReference type="InterPro" id="IPR006577">
    <property type="entry name" value="UAS"/>
</dbReference>
<dbReference type="SUPFAM" id="SSF52833">
    <property type="entry name" value="Thioredoxin-like"/>
    <property type="match status" value="1"/>
</dbReference>
<evidence type="ECO:0000256" key="1">
    <source>
        <dbReference type="SAM" id="MobiDB-lite"/>
    </source>
</evidence>
<dbReference type="PROSITE" id="PS50033">
    <property type="entry name" value="UBX"/>
    <property type="match status" value="1"/>
</dbReference>
<reference evidence="3 4" key="1">
    <citation type="submission" date="2024-02" db="EMBL/GenBank/DDBJ databases">
        <title>Discinaceae phylogenomics.</title>
        <authorList>
            <person name="Dirks A.C."/>
            <person name="James T.Y."/>
        </authorList>
    </citation>
    <scope>NUCLEOTIDE SEQUENCE [LARGE SCALE GENOMIC DNA]</scope>
    <source>
        <strain evidence="3 4">ACD0624</strain>
    </source>
</reference>
<dbReference type="Gene3D" id="3.40.30.10">
    <property type="entry name" value="Glutaredoxin"/>
    <property type="match status" value="1"/>
</dbReference>
<feature type="region of interest" description="Disordered" evidence="1">
    <location>
        <begin position="145"/>
        <end position="212"/>
    </location>
</feature>
<protein>
    <submittedName>
        <fullName evidence="3">UBX domain protein Ubx2</fullName>
        <ecNumber evidence="3">1.1.1.8</ecNumber>
    </submittedName>
</protein>
<evidence type="ECO:0000259" key="2">
    <source>
        <dbReference type="PROSITE" id="PS50033"/>
    </source>
</evidence>
<feature type="domain" description="UBX" evidence="2">
    <location>
        <begin position="450"/>
        <end position="540"/>
    </location>
</feature>
<dbReference type="SMART" id="SM00166">
    <property type="entry name" value="UBX"/>
    <property type="match status" value="1"/>
</dbReference>
<keyword evidence="3" id="KW-0560">Oxidoreductase</keyword>
<dbReference type="InterPro" id="IPR036249">
    <property type="entry name" value="Thioredoxin-like_sf"/>
</dbReference>
<dbReference type="InterPro" id="IPR029071">
    <property type="entry name" value="Ubiquitin-like_domsf"/>
</dbReference>
<dbReference type="PANTHER" id="PTHR23322">
    <property type="entry name" value="FAS-ASSOCIATED PROTEIN"/>
    <property type="match status" value="1"/>
</dbReference>
<dbReference type="GO" id="GO:0141152">
    <property type="term" value="F:glycerol-3-phosphate dehydrogenase (NAD+) activity"/>
    <property type="evidence" value="ECO:0007669"/>
    <property type="project" value="UniProtKB-EC"/>
</dbReference>
<keyword evidence="4" id="KW-1185">Reference proteome</keyword>
<feature type="region of interest" description="Disordered" evidence="1">
    <location>
        <begin position="390"/>
        <end position="434"/>
    </location>
</feature>
<dbReference type="SUPFAM" id="SSF54236">
    <property type="entry name" value="Ubiquitin-like"/>
    <property type="match status" value="1"/>
</dbReference>
<feature type="compositionally biased region" description="Basic residues" evidence="1">
    <location>
        <begin position="157"/>
        <end position="166"/>
    </location>
</feature>
<dbReference type="InterPro" id="IPR050730">
    <property type="entry name" value="UBX_domain-protein"/>
</dbReference>
<dbReference type="CDD" id="cd02958">
    <property type="entry name" value="UAS"/>
    <property type="match status" value="1"/>
</dbReference>
<dbReference type="Pfam" id="PF14555">
    <property type="entry name" value="UBA_4"/>
    <property type="match status" value="1"/>
</dbReference>
<gene>
    <name evidence="3" type="primary">ubx2</name>
    <name evidence="3" type="ORF">Q9L58_007671</name>
</gene>
<dbReference type="EC" id="1.1.1.8" evidence="3"/>
<dbReference type="Pfam" id="PF00789">
    <property type="entry name" value="UBX"/>
    <property type="match status" value="1"/>
</dbReference>
<proteinExistence type="predicted"/>
<dbReference type="Gene3D" id="1.10.8.10">
    <property type="entry name" value="DNA helicase RuvA subunit, C-terminal domain"/>
    <property type="match status" value="1"/>
</dbReference>
<accession>A0ABR3GBV9</accession>
<sequence>MESVIAEFTGITGAPIHRAESYLRVSDGNLIQAVQLYFETGGADMEDPPSSTPAPPVLPQTARSGENTELIEIDDDIEDEDLREALRASGGGGGAAVGESTVGGESAYDDEALARQLQEELYGAGGLDSNEVRAPIARTRETLVGGEDDYGYPDPTRHRHMSRRRGGGPPRGIFNQQSASVWDQNEASSTERRHRLLAESTGGASESSSKSTRLAEMYRPPFEIISPLSLEDARTEAREEEKWILVNVQDSSLFACQTLNRDIWKAAEVIATVKENFLFLQMDRNGMDGRDYIRYYLQKAADPSARFDPAIVDLFPHIAIIDPRTGEQVKVWNDVPKEPMEFVMQLHEFLERYSLKVNAKNPVQRTSKVKPNVAHMTEDEMMQLAMQNSLGAAGASTEDDPDSLTKDTPDSDFMDFEDNSKGKEPAAVEDEEPTTFSRIRAGAHHVEPPPGAETTRIQFKMHDGTRIVRRFLLKDRVERLFEYVKADVLPEHEAKKPEEERSSASGEREFGLVGLGKKLIDLLDITVDEAGLRNGTVMVEIMDS</sequence>
<evidence type="ECO:0000313" key="3">
    <source>
        <dbReference type="EMBL" id="KAL0633420.1"/>
    </source>
</evidence>
<feature type="compositionally biased region" description="Polar residues" evidence="1">
    <location>
        <begin position="174"/>
        <end position="188"/>
    </location>
</feature>
<name>A0ABR3GBV9_9PEZI</name>